<dbReference type="KEGG" id="dpx:DAPPUDRAFT_301868"/>
<keyword evidence="2" id="KW-1185">Reference proteome</keyword>
<reference evidence="1 2" key="1">
    <citation type="journal article" date="2011" name="Science">
        <title>The ecoresponsive genome of Daphnia pulex.</title>
        <authorList>
            <person name="Colbourne J.K."/>
            <person name="Pfrender M.E."/>
            <person name="Gilbert D."/>
            <person name="Thomas W.K."/>
            <person name="Tucker A."/>
            <person name="Oakley T.H."/>
            <person name="Tokishita S."/>
            <person name="Aerts A."/>
            <person name="Arnold G.J."/>
            <person name="Basu M.K."/>
            <person name="Bauer D.J."/>
            <person name="Caceres C.E."/>
            <person name="Carmel L."/>
            <person name="Casola C."/>
            <person name="Choi J.H."/>
            <person name="Detter J.C."/>
            <person name="Dong Q."/>
            <person name="Dusheyko S."/>
            <person name="Eads B.D."/>
            <person name="Frohlich T."/>
            <person name="Geiler-Samerotte K.A."/>
            <person name="Gerlach D."/>
            <person name="Hatcher P."/>
            <person name="Jogdeo S."/>
            <person name="Krijgsveld J."/>
            <person name="Kriventseva E.V."/>
            <person name="Kultz D."/>
            <person name="Laforsch C."/>
            <person name="Lindquist E."/>
            <person name="Lopez J."/>
            <person name="Manak J.R."/>
            <person name="Muller J."/>
            <person name="Pangilinan J."/>
            <person name="Patwardhan R.P."/>
            <person name="Pitluck S."/>
            <person name="Pritham E.J."/>
            <person name="Rechtsteiner A."/>
            <person name="Rho M."/>
            <person name="Rogozin I.B."/>
            <person name="Sakarya O."/>
            <person name="Salamov A."/>
            <person name="Schaack S."/>
            <person name="Shapiro H."/>
            <person name="Shiga Y."/>
            <person name="Skalitzky C."/>
            <person name="Smith Z."/>
            <person name="Souvorov A."/>
            <person name="Sung W."/>
            <person name="Tang Z."/>
            <person name="Tsuchiya D."/>
            <person name="Tu H."/>
            <person name="Vos H."/>
            <person name="Wang M."/>
            <person name="Wolf Y.I."/>
            <person name="Yamagata H."/>
            <person name="Yamada T."/>
            <person name="Ye Y."/>
            <person name="Shaw J.R."/>
            <person name="Andrews J."/>
            <person name="Crease T.J."/>
            <person name="Tang H."/>
            <person name="Lucas S.M."/>
            <person name="Robertson H.M."/>
            <person name="Bork P."/>
            <person name="Koonin E.V."/>
            <person name="Zdobnov E.M."/>
            <person name="Grigoriev I.V."/>
            <person name="Lynch M."/>
            <person name="Boore J.L."/>
        </authorList>
    </citation>
    <scope>NUCLEOTIDE SEQUENCE [LARGE SCALE GENOMIC DNA]</scope>
</reference>
<evidence type="ECO:0000313" key="2">
    <source>
        <dbReference type="Proteomes" id="UP000000305"/>
    </source>
</evidence>
<dbReference type="Proteomes" id="UP000000305">
    <property type="component" value="Unassembled WGS sequence"/>
</dbReference>
<dbReference type="AlphaFoldDB" id="E9GAW7"/>
<evidence type="ECO:0000313" key="1">
    <source>
        <dbReference type="EMBL" id="EFX83331.1"/>
    </source>
</evidence>
<sequence>MTIHSTASQRQRTIHNAHAGRLFSRGNHSGGIDIGEAIFTGESISTSSAAVRSQERKRITRFNLAATSKAKSTKKTRQTRFFLISTIEWRPEPLASLCHFRPDIPFRQNSKFPVSTIPVGIH</sequence>
<proteinExistence type="predicted"/>
<gene>
    <name evidence="1" type="ORF">DAPPUDRAFT_301868</name>
</gene>
<protein>
    <submittedName>
        <fullName evidence="1">Uncharacterized protein</fullName>
    </submittedName>
</protein>
<organism evidence="1 2">
    <name type="scientific">Daphnia pulex</name>
    <name type="common">Water flea</name>
    <dbReference type="NCBI Taxonomy" id="6669"/>
    <lineage>
        <taxon>Eukaryota</taxon>
        <taxon>Metazoa</taxon>
        <taxon>Ecdysozoa</taxon>
        <taxon>Arthropoda</taxon>
        <taxon>Crustacea</taxon>
        <taxon>Branchiopoda</taxon>
        <taxon>Diplostraca</taxon>
        <taxon>Cladocera</taxon>
        <taxon>Anomopoda</taxon>
        <taxon>Daphniidae</taxon>
        <taxon>Daphnia</taxon>
    </lineage>
</organism>
<dbReference type="EMBL" id="GL732537">
    <property type="protein sequence ID" value="EFX83331.1"/>
    <property type="molecule type" value="Genomic_DNA"/>
</dbReference>
<name>E9GAW7_DAPPU</name>
<accession>E9GAW7</accession>
<dbReference type="HOGENOM" id="CLU_2028997_0_0_1"/>
<dbReference type="InParanoid" id="E9GAW7"/>